<accession>A0A941BCE1</accession>
<dbReference type="AlphaFoldDB" id="A0A941BCE1"/>
<proteinExistence type="predicted"/>
<gene>
    <name evidence="1" type="ORF">KAK03_00985</name>
</gene>
<protein>
    <submittedName>
        <fullName evidence="1">Uncharacterized protein</fullName>
    </submittedName>
</protein>
<organism evidence="1 2">
    <name type="scientific">Ideonella alba</name>
    <dbReference type="NCBI Taxonomy" id="2824118"/>
    <lineage>
        <taxon>Bacteria</taxon>
        <taxon>Pseudomonadati</taxon>
        <taxon>Pseudomonadota</taxon>
        <taxon>Betaproteobacteria</taxon>
        <taxon>Burkholderiales</taxon>
        <taxon>Sphaerotilaceae</taxon>
        <taxon>Ideonella</taxon>
    </lineage>
</organism>
<sequence>MAVAVLAACGGGGGGGDSGASDESAYLRFAVVSSGGTYRVQAWDPIAPDQLLVDVASDGGPVQVVRRRIADTAARTWTDAEVAQVVFMHDHKVYRIDLRGGQAHEPVQLSTLAVACAIDRVEALDASGALAVVGVRAAASVDTCFSSEQPRLLHTGMNASSAPVSASLVAVLAGDDGQASGVLASSGNPGAAGQLSLLSPSLAVSSGLSGPRDATAPLWLGSDPAVAGLAYLHDGAALRAVDWTADGARISDPLLALAEAPQAWRANAQALWLATAHGGFVRAQAGSATLVSDLALTEGSVPAVVPTATRVLASFCVTDMTYLMPQCTVRAMPLAGGAWTTLIADQPGVDSVSLMGAVGERPLVRHDTGYYYDFHGFGAYTYTALRLLAADGSAGELVSQATAVPVWAARHPIGQPAALAGTLDCSSALCTSGQLRYRPLGGSEQVLGDWTGTGAGYLYAERPLIEGLPGDLQRYFTQGLQPMQRYTVAPGVAGSLGLVK</sequence>
<reference evidence="1 2" key="1">
    <citation type="submission" date="2021-04" db="EMBL/GenBank/DDBJ databases">
        <title>The genome sequence of Ideonella sp. 3Y2.</title>
        <authorList>
            <person name="Liu Y."/>
        </authorList>
    </citation>
    <scope>NUCLEOTIDE SEQUENCE [LARGE SCALE GENOMIC DNA]</scope>
    <source>
        <strain evidence="1 2">3Y2</strain>
    </source>
</reference>
<evidence type="ECO:0000313" key="2">
    <source>
        <dbReference type="Proteomes" id="UP000676246"/>
    </source>
</evidence>
<evidence type="ECO:0000313" key="1">
    <source>
        <dbReference type="EMBL" id="MBQ0929041.1"/>
    </source>
</evidence>
<dbReference type="EMBL" id="JAGQDD010000001">
    <property type="protein sequence ID" value="MBQ0929041.1"/>
    <property type="molecule type" value="Genomic_DNA"/>
</dbReference>
<name>A0A941BCE1_9BURK</name>
<keyword evidence="2" id="KW-1185">Reference proteome</keyword>
<dbReference type="Proteomes" id="UP000676246">
    <property type="component" value="Unassembled WGS sequence"/>
</dbReference>
<dbReference type="RefSeq" id="WP_210851207.1">
    <property type="nucleotide sequence ID" value="NZ_JAGQDD010000001.1"/>
</dbReference>
<comment type="caution">
    <text evidence="1">The sequence shown here is derived from an EMBL/GenBank/DDBJ whole genome shotgun (WGS) entry which is preliminary data.</text>
</comment>